<reference evidence="14" key="2">
    <citation type="submission" date="2025-08" db="UniProtKB">
        <authorList>
            <consortium name="Ensembl"/>
        </authorList>
    </citation>
    <scope>IDENTIFICATION</scope>
</reference>
<dbReference type="GO" id="GO:0008270">
    <property type="term" value="F:zinc ion binding"/>
    <property type="evidence" value="ECO:0007669"/>
    <property type="project" value="UniProtKB-KW"/>
</dbReference>
<dbReference type="GO" id="GO:0005681">
    <property type="term" value="C:spliceosomal complex"/>
    <property type="evidence" value="ECO:0007669"/>
    <property type="project" value="UniProtKB-KW"/>
</dbReference>
<dbReference type="PANTHER" id="PTHR32297">
    <property type="entry name" value="SODIUM CHANNEL MODIFIER 1"/>
    <property type="match status" value="1"/>
</dbReference>
<keyword evidence="10" id="KW-0539">Nucleus</keyword>
<feature type="compositionally biased region" description="Basic and acidic residues" evidence="11">
    <location>
        <begin position="308"/>
        <end position="323"/>
    </location>
</feature>
<evidence type="ECO:0000313" key="14">
    <source>
        <dbReference type="Ensembl" id="ENSSMAP00000027591.2"/>
    </source>
</evidence>
<evidence type="ECO:0000256" key="7">
    <source>
        <dbReference type="ARBA" id="ARBA00022771"/>
    </source>
</evidence>
<comment type="subcellular location">
    <subcellularLocation>
        <location evidence="1">Nucleus speckle</location>
    </subcellularLocation>
    <subcellularLocation>
        <location evidence="2">Nucleus</location>
        <location evidence="2">Nucleoplasm</location>
    </subcellularLocation>
</comment>
<dbReference type="Pfam" id="PF15805">
    <property type="entry name" value="SCNM1_acidic"/>
    <property type="match status" value="1"/>
</dbReference>
<feature type="compositionally biased region" description="Acidic residues" evidence="11">
    <location>
        <begin position="388"/>
        <end position="397"/>
    </location>
</feature>
<evidence type="ECO:0000256" key="2">
    <source>
        <dbReference type="ARBA" id="ARBA00004642"/>
    </source>
</evidence>
<evidence type="ECO:0000259" key="12">
    <source>
        <dbReference type="Pfam" id="PF15803"/>
    </source>
</evidence>
<feature type="compositionally biased region" description="Polar residues" evidence="11">
    <location>
        <begin position="286"/>
        <end position="295"/>
    </location>
</feature>
<evidence type="ECO:0000256" key="6">
    <source>
        <dbReference type="ARBA" id="ARBA00022728"/>
    </source>
</evidence>
<evidence type="ECO:0000256" key="11">
    <source>
        <dbReference type="SAM" id="MobiDB-lite"/>
    </source>
</evidence>
<dbReference type="GO" id="GO:0008380">
    <property type="term" value="P:RNA splicing"/>
    <property type="evidence" value="ECO:0007669"/>
    <property type="project" value="UniProtKB-KW"/>
</dbReference>
<keyword evidence="8" id="KW-0862">Zinc</keyword>
<gene>
    <name evidence="14" type="primary">SCNM1</name>
</gene>
<proteinExistence type="predicted"/>
<evidence type="ECO:0000256" key="3">
    <source>
        <dbReference type="ARBA" id="ARBA00020620"/>
    </source>
</evidence>
<dbReference type="Ensembl" id="ENSSMAT00000027934.2">
    <property type="protein sequence ID" value="ENSSMAP00000027591.2"/>
    <property type="gene ID" value="ENSSMAG00000016883.2"/>
</dbReference>
<dbReference type="InterPro" id="IPR031625">
    <property type="entry name" value="SCNM1_acidic"/>
</dbReference>
<evidence type="ECO:0000256" key="4">
    <source>
        <dbReference type="ARBA" id="ARBA00022664"/>
    </source>
</evidence>
<dbReference type="PANTHER" id="PTHR32297:SF1">
    <property type="entry name" value="SODIUM CHANNEL MODIFIER 1"/>
    <property type="match status" value="1"/>
</dbReference>
<keyword evidence="5" id="KW-0479">Metal-binding</keyword>
<protein>
    <recommendedName>
        <fullName evidence="3">Sodium channel modifier 1</fullName>
    </recommendedName>
</protein>
<feature type="compositionally biased region" description="Basic and acidic residues" evidence="11">
    <location>
        <begin position="339"/>
        <end position="362"/>
    </location>
</feature>
<keyword evidence="4" id="KW-0507">mRNA processing</keyword>
<dbReference type="Pfam" id="PF15803">
    <property type="entry name" value="zf-SCNM1"/>
    <property type="match status" value="1"/>
</dbReference>
<feature type="domain" description="Sodium channel modifier 1 acidic C-terminal" evidence="13">
    <location>
        <begin position="356"/>
        <end position="400"/>
    </location>
</feature>
<feature type="compositionally biased region" description="Basic and acidic residues" evidence="11">
    <location>
        <begin position="377"/>
        <end position="387"/>
    </location>
</feature>
<dbReference type="GO" id="GO:0016607">
    <property type="term" value="C:nuclear speck"/>
    <property type="evidence" value="ECO:0007669"/>
    <property type="project" value="UniProtKB-SubCell"/>
</dbReference>
<keyword evidence="6" id="KW-0747">Spliceosome</keyword>
<dbReference type="InterPro" id="IPR031622">
    <property type="entry name" value="Znf-SCNM1"/>
</dbReference>
<keyword evidence="7" id="KW-0863">Zinc-finger</keyword>
<evidence type="ECO:0000256" key="8">
    <source>
        <dbReference type="ARBA" id="ARBA00022833"/>
    </source>
</evidence>
<dbReference type="AlphaFoldDB" id="A0A8D3B2U6"/>
<evidence type="ECO:0000259" key="13">
    <source>
        <dbReference type="Pfam" id="PF15805"/>
    </source>
</evidence>
<evidence type="ECO:0000256" key="5">
    <source>
        <dbReference type="ARBA" id="ARBA00022723"/>
    </source>
</evidence>
<sequence>MLRGHRKKKCTCNKTKQTVICITLIMFDTHRHPVPQRQARQSLSGLELVFDASLANRRQRGPHQAAVGPGAAPAQQAVAVVVGRRRRWSRGHWSSRGHAAVALTGPDGAGTRLPAATMLWLTLRPTSSLVSPPAKVFNFTNAEARCFPRSCLASRHLSGPYLREGDDASQLNILKKRRVADLLANFIPEDEAALMSNGRYTCLVCSYRPVFDTVDMLTVHRNGNKHLEGLKSFYGRKTRLKNEIAKRQHEKYVQLEDRSQEPSSSAPLLEQTRRLTHHALLKTVPYNSCHRNTSTKSEKGPGSVAAGLRDDASSKTSSDRENTCWKSEAPSTAELQPTPDKEESRLPVRSEAEPRTAQRSRELQHYLKLKSDGWLKDRSGQWIKDENVEFDSDEEEPPSLARPPTSHGEN</sequence>
<dbReference type="InterPro" id="IPR033570">
    <property type="entry name" value="SCNM1"/>
</dbReference>
<dbReference type="GeneTree" id="ENSGT00390000010811"/>
<evidence type="ECO:0000256" key="1">
    <source>
        <dbReference type="ARBA" id="ARBA00004324"/>
    </source>
</evidence>
<feature type="region of interest" description="Disordered" evidence="11">
    <location>
        <begin position="286"/>
        <end position="362"/>
    </location>
</feature>
<name>A0A8D3B2U6_SCOMX</name>
<evidence type="ECO:0000256" key="10">
    <source>
        <dbReference type="ARBA" id="ARBA00023242"/>
    </source>
</evidence>
<dbReference type="Proteomes" id="UP000694558">
    <property type="component" value="Chromosome 16"/>
</dbReference>
<feature type="region of interest" description="Disordered" evidence="11">
    <location>
        <begin position="377"/>
        <end position="410"/>
    </location>
</feature>
<evidence type="ECO:0000313" key="15">
    <source>
        <dbReference type="Proteomes" id="UP000694558"/>
    </source>
</evidence>
<keyword evidence="9" id="KW-0508">mRNA splicing</keyword>
<organism evidence="14 15">
    <name type="scientific">Scophthalmus maximus</name>
    <name type="common">Turbot</name>
    <name type="synonym">Psetta maxima</name>
    <dbReference type="NCBI Taxonomy" id="52904"/>
    <lineage>
        <taxon>Eukaryota</taxon>
        <taxon>Metazoa</taxon>
        <taxon>Chordata</taxon>
        <taxon>Craniata</taxon>
        <taxon>Vertebrata</taxon>
        <taxon>Euteleostomi</taxon>
        <taxon>Actinopterygii</taxon>
        <taxon>Neopterygii</taxon>
        <taxon>Teleostei</taxon>
        <taxon>Neoteleostei</taxon>
        <taxon>Acanthomorphata</taxon>
        <taxon>Carangaria</taxon>
        <taxon>Pleuronectiformes</taxon>
        <taxon>Pleuronectoidei</taxon>
        <taxon>Scophthalmidae</taxon>
        <taxon>Scophthalmus</taxon>
    </lineage>
</organism>
<accession>A0A8D3B2U6</accession>
<reference evidence="14" key="1">
    <citation type="submission" date="2023-05" db="EMBL/GenBank/DDBJ databases">
        <title>High-quality long-read genome of Scophthalmus maximus.</title>
        <authorList>
            <person name="Lien S."/>
            <person name="Martinez P."/>
        </authorList>
    </citation>
    <scope>NUCLEOTIDE SEQUENCE [LARGE SCALE GENOMIC DNA]</scope>
</reference>
<feature type="domain" description="Sodium channel modifier 1 zinc-finger" evidence="12">
    <location>
        <begin position="202"/>
        <end position="227"/>
    </location>
</feature>
<evidence type="ECO:0000256" key="9">
    <source>
        <dbReference type="ARBA" id="ARBA00023187"/>
    </source>
</evidence>
<dbReference type="GO" id="GO:0006397">
    <property type="term" value="P:mRNA processing"/>
    <property type="evidence" value="ECO:0007669"/>
    <property type="project" value="UniProtKB-KW"/>
</dbReference>